<feature type="region of interest" description="Disordered" evidence="1">
    <location>
        <begin position="123"/>
        <end position="152"/>
    </location>
</feature>
<evidence type="ECO:0000256" key="1">
    <source>
        <dbReference type="SAM" id="MobiDB-lite"/>
    </source>
</evidence>
<comment type="caution">
    <text evidence="2">The sequence shown here is derived from an EMBL/GenBank/DDBJ whole genome shotgun (WGS) entry which is preliminary data.</text>
</comment>
<dbReference type="EMBL" id="LSRX01000536">
    <property type="protein sequence ID" value="OLP94590.1"/>
    <property type="molecule type" value="Genomic_DNA"/>
</dbReference>
<proteinExistence type="predicted"/>
<protein>
    <submittedName>
        <fullName evidence="2">Uncharacterized protein</fullName>
    </submittedName>
</protein>
<reference evidence="2 3" key="1">
    <citation type="submission" date="2016-02" db="EMBL/GenBank/DDBJ databases">
        <title>Genome analysis of coral dinoflagellate symbionts highlights evolutionary adaptations to a symbiotic lifestyle.</title>
        <authorList>
            <person name="Aranda M."/>
            <person name="Li Y."/>
            <person name="Liew Y.J."/>
            <person name="Baumgarten S."/>
            <person name="Simakov O."/>
            <person name="Wilson M."/>
            <person name="Piel J."/>
            <person name="Ashoor H."/>
            <person name="Bougouffa S."/>
            <person name="Bajic V.B."/>
            <person name="Ryu T."/>
            <person name="Ravasi T."/>
            <person name="Bayer T."/>
            <person name="Micklem G."/>
            <person name="Kim H."/>
            <person name="Bhak J."/>
            <person name="Lajeunesse T.C."/>
            <person name="Voolstra C.R."/>
        </authorList>
    </citation>
    <scope>NUCLEOTIDE SEQUENCE [LARGE SCALE GENOMIC DNA]</scope>
    <source>
        <strain evidence="2 3">CCMP2467</strain>
    </source>
</reference>
<name>A0A1Q9DHK8_SYMMI</name>
<dbReference type="AlphaFoldDB" id="A0A1Q9DHK8"/>
<feature type="compositionally biased region" description="Basic and acidic residues" evidence="1">
    <location>
        <begin position="134"/>
        <end position="143"/>
    </location>
</feature>
<gene>
    <name evidence="2" type="ORF">AK812_SmicGene23360</name>
</gene>
<sequence>MVWPLPLNTNITHLTWACHTNVARNNKPHGLAAASVLLPGLHYNAPTGAQSRLLCAGQPSAWVSGSMTGNGKLHDARSKRRGGEGASSRVTLFPFLQSCRMVSSAPVDVALRATQQLQEALPRGRTPWGGRARNAQEPHEFCRKTSSASKRSKLAKAARRRSLHNWSANVGARRSTAGGEDVPDELGWKNRCRHLRSPPMELRKRPGPMRSKASTAEAAVKQWYLEVHQYPAQMQIASSRSEQGCARSAANAASAFQRWFRACRVAAAHHGARWRALARASSRKNAAAPSLPQSRVSLVFAVDCLVESEVDVGPLAASTCTGTPTNPAMFRVFAPSDGHKVLAGQCQPVLDKSGNVVTTRVVLAETERKARSGVAGLAAELLQLMQLQESSPVYRRKELHHRLYW</sequence>
<evidence type="ECO:0000313" key="3">
    <source>
        <dbReference type="Proteomes" id="UP000186817"/>
    </source>
</evidence>
<accession>A0A1Q9DHK8</accession>
<organism evidence="2 3">
    <name type="scientific">Symbiodinium microadriaticum</name>
    <name type="common">Dinoflagellate</name>
    <name type="synonym">Zooxanthella microadriatica</name>
    <dbReference type="NCBI Taxonomy" id="2951"/>
    <lineage>
        <taxon>Eukaryota</taxon>
        <taxon>Sar</taxon>
        <taxon>Alveolata</taxon>
        <taxon>Dinophyceae</taxon>
        <taxon>Suessiales</taxon>
        <taxon>Symbiodiniaceae</taxon>
        <taxon>Symbiodinium</taxon>
    </lineage>
</organism>
<keyword evidence="3" id="KW-1185">Reference proteome</keyword>
<feature type="region of interest" description="Disordered" evidence="1">
    <location>
        <begin position="66"/>
        <end position="87"/>
    </location>
</feature>
<dbReference type="Proteomes" id="UP000186817">
    <property type="component" value="Unassembled WGS sequence"/>
</dbReference>
<evidence type="ECO:0000313" key="2">
    <source>
        <dbReference type="EMBL" id="OLP94590.1"/>
    </source>
</evidence>